<evidence type="ECO:0000313" key="1">
    <source>
        <dbReference type="EMBL" id="KAK9135081.1"/>
    </source>
</evidence>
<sequence>MTFNNKPPPINVVTPTLPPVALTNNHFPYTSPILLSQPHLLINHNPSIITFTTFPNAYSSTIAPLSSPTPP</sequence>
<dbReference type="EMBL" id="JBBNAF010000006">
    <property type="protein sequence ID" value="KAK9135081.1"/>
    <property type="molecule type" value="Genomic_DNA"/>
</dbReference>
<proteinExistence type="predicted"/>
<gene>
    <name evidence="1" type="ORF">Syun_014411</name>
</gene>
<evidence type="ECO:0000313" key="2">
    <source>
        <dbReference type="Proteomes" id="UP001420932"/>
    </source>
</evidence>
<dbReference type="AlphaFoldDB" id="A0AAP0JJ99"/>
<dbReference type="Proteomes" id="UP001420932">
    <property type="component" value="Unassembled WGS sequence"/>
</dbReference>
<keyword evidence="2" id="KW-1185">Reference proteome</keyword>
<reference evidence="1 2" key="1">
    <citation type="submission" date="2024-01" db="EMBL/GenBank/DDBJ databases">
        <title>Genome assemblies of Stephania.</title>
        <authorList>
            <person name="Yang L."/>
        </authorList>
    </citation>
    <scope>NUCLEOTIDE SEQUENCE [LARGE SCALE GENOMIC DNA]</scope>
    <source>
        <strain evidence="1">YNDBR</strain>
        <tissue evidence="1">Leaf</tissue>
    </source>
</reference>
<protein>
    <submittedName>
        <fullName evidence="1">Uncharacterized protein</fullName>
    </submittedName>
</protein>
<accession>A0AAP0JJ99</accession>
<name>A0AAP0JJ99_9MAGN</name>
<comment type="caution">
    <text evidence="1">The sequence shown here is derived from an EMBL/GenBank/DDBJ whole genome shotgun (WGS) entry which is preliminary data.</text>
</comment>
<organism evidence="1 2">
    <name type="scientific">Stephania yunnanensis</name>
    <dbReference type="NCBI Taxonomy" id="152371"/>
    <lineage>
        <taxon>Eukaryota</taxon>
        <taxon>Viridiplantae</taxon>
        <taxon>Streptophyta</taxon>
        <taxon>Embryophyta</taxon>
        <taxon>Tracheophyta</taxon>
        <taxon>Spermatophyta</taxon>
        <taxon>Magnoliopsida</taxon>
        <taxon>Ranunculales</taxon>
        <taxon>Menispermaceae</taxon>
        <taxon>Menispermoideae</taxon>
        <taxon>Cissampelideae</taxon>
        <taxon>Stephania</taxon>
    </lineage>
</organism>